<dbReference type="AlphaFoldDB" id="X1M959"/>
<organism evidence="1">
    <name type="scientific">marine sediment metagenome</name>
    <dbReference type="NCBI Taxonomy" id="412755"/>
    <lineage>
        <taxon>unclassified sequences</taxon>
        <taxon>metagenomes</taxon>
        <taxon>ecological metagenomes</taxon>
    </lineage>
</organism>
<dbReference type="Gene3D" id="3.40.50.2300">
    <property type="match status" value="1"/>
</dbReference>
<name>X1M959_9ZZZZ</name>
<evidence type="ECO:0000313" key="1">
    <source>
        <dbReference type="EMBL" id="GAI11230.1"/>
    </source>
</evidence>
<feature type="non-terminal residue" evidence="1">
    <location>
        <position position="1"/>
    </location>
</feature>
<protein>
    <submittedName>
        <fullName evidence="1">Uncharacterized protein</fullName>
    </submittedName>
</protein>
<dbReference type="SUPFAM" id="SSF53822">
    <property type="entry name" value="Periplasmic binding protein-like I"/>
    <property type="match status" value="1"/>
</dbReference>
<dbReference type="InterPro" id="IPR028082">
    <property type="entry name" value="Peripla_BP_I"/>
</dbReference>
<reference evidence="1" key="1">
    <citation type="journal article" date="2014" name="Front. Microbiol.">
        <title>High frequency of phylogenetically diverse reductive dehalogenase-homologous genes in deep subseafloor sedimentary metagenomes.</title>
        <authorList>
            <person name="Kawai M."/>
            <person name="Futagami T."/>
            <person name="Toyoda A."/>
            <person name="Takaki Y."/>
            <person name="Nishi S."/>
            <person name="Hori S."/>
            <person name="Arai W."/>
            <person name="Tsubouchi T."/>
            <person name="Morono Y."/>
            <person name="Uchiyama I."/>
            <person name="Ito T."/>
            <person name="Fujiyama A."/>
            <person name="Inagaki F."/>
            <person name="Takami H."/>
        </authorList>
    </citation>
    <scope>NUCLEOTIDE SEQUENCE</scope>
    <source>
        <strain evidence="1">Expedition CK06-06</strain>
    </source>
</reference>
<dbReference type="EMBL" id="BARV01010356">
    <property type="protein sequence ID" value="GAI11230.1"/>
    <property type="molecule type" value="Genomic_DNA"/>
</dbReference>
<comment type="caution">
    <text evidence="1">The sequence shown here is derived from an EMBL/GenBank/DDBJ whole genome shotgun (WGS) entry which is preliminary data.</text>
</comment>
<proteinExistence type="predicted"/>
<sequence>VMEGVISGTQYAEPFTAQQQALKERYLAKYGPPFVADTIGQSTSWEMLFEAIELAGTWETQALVNTLRTTEFDTISGKAHYGGKEFYGIDNAPLYPLWIGTAKGGKIVHLDAIETGANYPPPSVLQD</sequence>
<accession>X1M959</accession>
<gene>
    <name evidence="1" type="ORF">S06H3_20072</name>
</gene>